<evidence type="ECO:0000256" key="2">
    <source>
        <dbReference type="ARBA" id="ARBA00022829"/>
    </source>
</evidence>
<dbReference type="Pfam" id="PF02195">
    <property type="entry name" value="ParB_N"/>
    <property type="match status" value="1"/>
</dbReference>
<dbReference type="RefSeq" id="WP_094307444.1">
    <property type="nucleotide sequence ID" value="NZ_NOWT01000067.1"/>
</dbReference>
<feature type="region of interest" description="Disordered" evidence="4">
    <location>
        <begin position="218"/>
        <end position="255"/>
    </location>
</feature>
<reference evidence="6 7" key="1">
    <citation type="submission" date="2017-07" db="EMBL/GenBank/DDBJ databases">
        <title>Whole genome sequence of Azospirillum brasilense 2A1, a potential biofertilizer strain.</title>
        <authorList>
            <person name="Fontana C.A."/>
            <person name="Toffoli L.M."/>
            <person name="Salazar S.M."/>
            <person name="Puglisi E."/>
            <person name="Pedraza R."/>
            <person name="Bassi D."/>
            <person name="Cocconcelli P.S."/>
        </authorList>
    </citation>
    <scope>NUCLEOTIDE SEQUENCE [LARGE SCALE GENOMIC DNA]</scope>
    <source>
        <strain evidence="6 7">2A1</strain>
        <plasmid evidence="6">unnamed</plasmid>
    </source>
</reference>
<protein>
    <recommendedName>
        <fullName evidence="5">ParB-like N-terminal domain-containing protein</fullName>
    </recommendedName>
</protein>
<dbReference type="GO" id="GO:0005694">
    <property type="term" value="C:chromosome"/>
    <property type="evidence" value="ECO:0007669"/>
    <property type="project" value="TreeGrafter"/>
</dbReference>
<dbReference type="SUPFAM" id="SSF110849">
    <property type="entry name" value="ParB/Sulfiredoxin"/>
    <property type="match status" value="1"/>
</dbReference>
<feature type="region of interest" description="Disordered" evidence="4">
    <location>
        <begin position="1"/>
        <end position="25"/>
    </location>
</feature>
<dbReference type="Gene3D" id="3.90.1530.30">
    <property type="match status" value="1"/>
</dbReference>
<evidence type="ECO:0000259" key="5">
    <source>
        <dbReference type="SMART" id="SM00470"/>
    </source>
</evidence>
<proteinExistence type="inferred from homology"/>
<gene>
    <name evidence="6" type="ORF">CHT98_32395</name>
</gene>
<dbReference type="Gene3D" id="1.10.10.2830">
    <property type="match status" value="1"/>
</dbReference>
<keyword evidence="3" id="KW-0238">DNA-binding</keyword>
<dbReference type="GO" id="GO:0003677">
    <property type="term" value="F:DNA binding"/>
    <property type="evidence" value="ECO:0007669"/>
    <property type="project" value="UniProtKB-KW"/>
</dbReference>
<keyword evidence="6" id="KW-0614">Plasmid</keyword>
<dbReference type="InterPro" id="IPR004437">
    <property type="entry name" value="ParB/RepB/Spo0J"/>
</dbReference>
<dbReference type="Proteomes" id="UP000215367">
    <property type="component" value="Unassembled WGS sequence"/>
</dbReference>
<evidence type="ECO:0000256" key="3">
    <source>
        <dbReference type="ARBA" id="ARBA00023125"/>
    </source>
</evidence>
<dbReference type="NCBIfam" id="TIGR00180">
    <property type="entry name" value="parB_part"/>
    <property type="match status" value="1"/>
</dbReference>
<evidence type="ECO:0000256" key="4">
    <source>
        <dbReference type="SAM" id="MobiDB-lite"/>
    </source>
</evidence>
<dbReference type="InterPro" id="IPR041468">
    <property type="entry name" value="HTH_ParB/Spo0J"/>
</dbReference>
<dbReference type="FunFam" id="3.90.1530.30:FF:000001">
    <property type="entry name" value="Chromosome partitioning protein ParB"/>
    <property type="match status" value="1"/>
</dbReference>
<accession>A0A235H3Z4</accession>
<feature type="compositionally biased region" description="Basic and acidic residues" evidence="4">
    <location>
        <begin position="237"/>
        <end position="248"/>
    </location>
</feature>
<dbReference type="Pfam" id="PF17762">
    <property type="entry name" value="HTH_ParB"/>
    <property type="match status" value="1"/>
</dbReference>
<dbReference type="EMBL" id="NOWT01000067">
    <property type="protein sequence ID" value="OYD80223.1"/>
    <property type="molecule type" value="Genomic_DNA"/>
</dbReference>
<comment type="similarity">
    <text evidence="1">Belongs to the ParB family.</text>
</comment>
<dbReference type="PANTHER" id="PTHR33375">
    <property type="entry name" value="CHROMOSOME-PARTITIONING PROTEIN PARB-RELATED"/>
    <property type="match status" value="1"/>
</dbReference>
<dbReference type="PANTHER" id="PTHR33375:SF1">
    <property type="entry name" value="CHROMOSOME-PARTITIONING PROTEIN PARB-RELATED"/>
    <property type="match status" value="1"/>
</dbReference>
<comment type="caution">
    <text evidence="6">The sequence shown here is derived from an EMBL/GenBank/DDBJ whole genome shotgun (WGS) entry which is preliminary data.</text>
</comment>
<dbReference type="InterPro" id="IPR050336">
    <property type="entry name" value="Chromosome_partition/occlusion"/>
</dbReference>
<evidence type="ECO:0000256" key="1">
    <source>
        <dbReference type="ARBA" id="ARBA00006295"/>
    </source>
</evidence>
<keyword evidence="2" id="KW-0159">Chromosome partition</keyword>
<sequence length="311" mass="34373">MAKGIPRSNMGLITKSSDQTSANPVRLDSNALTGKAVPFERPFACDIGLVVTNPNQPRKIFREEDLASLAASLDKHGLKQPIGVQQQANGEYLLVWGERRWRAAKSLGWPTITAVLTAGDPLEVALVENVQRVDLSPFEQSDALHGLKERHGYTDEALAGIVGKDRSMISKLLRLQSLPEAIREEYAKHEPTLRFLLTLTRAASEASALAMWDQWKSSGAAGEPDVSGEPPHSENAGADRERPSRKPADNSPEMALSALPQRVFRVLNRAQETIGAMVEKPRPLTDGDWERLMQMRSLIDTLLEQRKSERT</sequence>
<dbReference type="GO" id="GO:0045881">
    <property type="term" value="P:positive regulation of sporulation resulting in formation of a cellular spore"/>
    <property type="evidence" value="ECO:0007669"/>
    <property type="project" value="TreeGrafter"/>
</dbReference>
<dbReference type="InterPro" id="IPR036086">
    <property type="entry name" value="ParB/Sulfiredoxin_sf"/>
</dbReference>
<evidence type="ECO:0000313" key="7">
    <source>
        <dbReference type="Proteomes" id="UP000215367"/>
    </source>
</evidence>
<organism evidence="6 7">
    <name type="scientific">Azospirillum brasilense</name>
    <dbReference type="NCBI Taxonomy" id="192"/>
    <lineage>
        <taxon>Bacteria</taxon>
        <taxon>Pseudomonadati</taxon>
        <taxon>Pseudomonadota</taxon>
        <taxon>Alphaproteobacteria</taxon>
        <taxon>Rhodospirillales</taxon>
        <taxon>Azospirillaceae</taxon>
        <taxon>Azospirillum</taxon>
    </lineage>
</organism>
<evidence type="ECO:0000313" key="6">
    <source>
        <dbReference type="EMBL" id="OYD80223.1"/>
    </source>
</evidence>
<geneLocation type="plasmid" evidence="6">
    <name>unnamed</name>
</geneLocation>
<dbReference type="GO" id="GO:0007059">
    <property type="term" value="P:chromosome segregation"/>
    <property type="evidence" value="ECO:0007669"/>
    <property type="project" value="UniProtKB-KW"/>
</dbReference>
<dbReference type="AlphaFoldDB" id="A0A235H3Z4"/>
<name>A0A235H3Z4_AZOBR</name>
<feature type="domain" description="ParB-like N-terminal" evidence="5">
    <location>
        <begin position="43"/>
        <end position="130"/>
    </location>
</feature>
<feature type="compositionally biased region" description="Polar residues" evidence="4">
    <location>
        <begin position="14"/>
        <end position="23"/>
    </location>
</feature>
<dbReference type="InterPro" id="IPR003115">
    <property type="entry name" value="ParB_N"/>
</dbReference>
<dbReference type="SMART" id="SM00470">
    <property type="entry name" value="ParB"/>
    <property type="match status" value="1"/>
</dbReference>